<dbReference type="EMBL" id="GFTR01001837">
    <property type="protein sequence ID" value="JAW14589.1"/>
    <property type="molecule type" value="Transcribed_RNA"/>
</dbReference>
<name>A0A224Y2C8_9HEMI</name>
<dbReference type="AlphaFoldDB" id="A0A224Y2C8"/>
<evidence type="ECO:0000256" key="1">
    <source>
        <dbReference type="SAM" id="SignalP"/>
    </source>
</evidence>
<evidence type="ECO:0000313" key="2">
    <source>
        <dbReference type="EMBL" id="JAW14589.1"/>
    </source>
</evidence>
<reference evidence="2" key="1">
    <citation type="journal article" date="2018" name="PLoS Negl. Trop. Dis.">
        <title>An insight into the salivary gland and fat body transcriptome of Panstrongylus lignarius (Hemiptera: Heteroptera), the main vector of Chagas disease in Peru.</title>
        <authorList>
            <person name="Nevoa J.C."/>
            <person name="Mendes M.T."/>
            <person name="da Silva M.V."/>
            <person name="Soares S.C."/>
            <person name="Oliveira C.J.F."/>
            <person name="Ribeiro J.M.C."/>
        </authorList>
    </citation>
    <scope>NUCLEOTIDE SEQUENCE</scope>
</reference>
<accession>A0A224Y2C8</accession>
<organism evidence="2">
    <name type="scientific">Panstrongylus lignarius</name>
    <dbReference type="NCBI Taxonomy" id="156445"/>
    <lineage>
        <taxon>Eukaryota</taxon>
        <taxon>Metazoa</taxon>
        <taxon>Ecdysozoa</taxon>
        <taxon>Arthropoda</taxon>
        <taxon>Hexapoda</taxon>
        <taxon>Insecta</taxon>
        <taxon>Pterygota</taxon>
        <taxon>Neoptera</taxon>
        <taxon>Paraneoptera</taxon>
        <taxon>Hemiptera</taxon>
        <taxon>Heteroptera</taxon>
        <taxon>Panheteroptera</taxon>
        <taxon>Cimicomorpha</taxon>
        <taxon>Reduviidae</taxon>
        <taxon>Triatominae</taxon>
        <taxon>Panstrongylus</taxon>
    </lineage>
</organism>
<proteinExistence type="predicted"/>
<keyword evidence="1" id="KW-0732">Signal</keyword>
<feature type="signal peptide" evidence="1">
    <location>
        <begin position="1"/>
        <end position="16"/>
    </location>
</feature>
<sequence length="112" mass="12469">MMANLILILMAGPRWCASTTAASSCSSSICSCRSFAFYHVQPLFHSTSLAQGSYQFQHLLQKFLAFRKEWPLFPSRFPILLQHLLPHLCATASSPFLSSLSTSHASLLPHDQ</sequence>
<protein>
    <submittedName>
        <fullName evidence="2">Putative secreted protein</fullName>
    </submittedName>
</protein>
<feature type="chain" id="PRO_5013302211" evidence="1">
    <location>
        <begin position="17"/>
        <end position="112"/>
    </location>
</feature>